<protein>
    <recommendedName>
        <fullName evidence="2">PD-(D/E)XK nuclease-like domain-containing protein</fullName>
    </recommendedName>
</protein>
<keyword evidence="4" id="KW-1185">Reference proteome</keyword>
<feature type="domain" description="PD-(D/E)XK nuclease-like" evidence="2">
    <location>
        <begin position="48"/>
        <end position="335"/>
    </location>
</feature>
<dbReference type="Pfam" id="PF20796">
    <property type="entry name" value="PDDEXK_13"/>
    <property type="match status" value="1"/>
</dbReference>
<dbReference type="RefSeq" id="WP_052637057.1">
    <property type="nucleotide sequence ID" value="NZ_FO082820.1"/>
</dbReference>
<evidence type="ECO:0000256" key="1">
    <source>
        <dbReference type="SAM" id="MobiDB-lite"/>
    </source>
</evidence>
<name>L0NB86_9HYPH</name>
<accession>L0NB86</accession>
<dbReference type="KEGG" id="rht:NT26_0332"/>
<feature type="region of interest" description="Disordered" evidence="1">
    <location>
        <begin position="1"/>
        <end position="24"/>
    </location>
</feature>
<organism evidence="3 4">
    <name type="scientific">Pseudorhizobium banfieldiae</name>
    <dbReference type="NCBI Taxonomy" id="1125847"/>
    <lineage>
        <taxon>Bacteria</taxon>
        <taxon>Pseudomonadati</taxon>
        <taxon>Pseudomonadota</taxon>
        <taxon>Alphaproteobacteria</taxon>
        <taxon>Hyphomicrobiales</taxon>
        <taxon>Rhizobiaceae</taxon>
        <taxon>Rhizobium/Agrobacterium group</taxon>
        <taxon>Pseudorhizobium</taxon>
    </lineage>
</organism>
<dbReference type="Proteomes" id="UP000010792">
    <property type="component" value="Chromosome"/>
</dbReference>
<dbReference type="EMBL" id="FO082820">
    <property type="protein sequence ID" value="CCF18056.1"/>
    <property type="molecule type" value="Genomic_DNA"/>
</dbReference>
<dbReference type="InterPro" id="IPR048822">
    <property type="entry name" value="PDDEXK_13"/>
</dbReference>
<dbReference type="AlphaFoldDB" id="L0NB86"/>
<dbReference type="OrthoDB" id="1092934at2"/>
<evidence type="ECO:0000313" key="3">
    <source>
        <dbReference type="EMBL" id="CCF18056.1"/>
    </source>
</evidence>
<proteinExistence type="predicted"/>
<sequence>MTSTAHSPIADARTSPGSTLDPSGLGSVPALPIVPETILRQHRAFISTDNRFRAAARLLQALWREDRNLPIGVHPGREGKTRRLGSSIAVSAGMTGANFIHPAIARLAKREMIYREAGAAYDDVRLLTNLLSSQPLVFNLFGPLKLDLATATAVFDALAPGFMTEISEILFEHSPGRGDLRFSGDGTAFDILVRGFGPTGQRRFIAIEVKYSESGQEALPRFSGRYDDIAPGSGLFIDATSPTLRTNPVQQLFRQMCLAHTMIETGLHDEGLHLFIAPALNTPAQHAATSFVRHLASPQEGRLPFMAVTLERFIEILADVGTTGHARALHRRYCDWWLIDGELNLEDASGCDDDGFARPAVTPAGEMGSAA</sequence>
<gene>
    <name evidence="3" type="ORF">NT26_0332</name>
</gene>
<evidence type="ECO:0000259" key="2">
    <source>
        <dbReference type="Pfam" id="PF20796"/>
    </source>
</evidence>
<evidence type="ECO:0000313" key="4">
    <source>
        <dbReference type="Proteomes" id="UP000010792"/>
    </source>
</evidence>
<reference evidence="3 4" key="1">
    <citation type="journal article" date="2013" name="Genome Biol. Evol.">
        <title>Life in an arsenic-containing gold mine: genome and physiology of the autotrophic arsenite-oxidizing bacterium rhizobium sp. NT-26.</title>
        <authorList>
            <person name="Andres J."/>
            <person name="Arsene-Ploetze F."/>
            <person name="Barbe V."/>
            <person name="Brochier-Armanet C."/>
            <person name="Cleiss-Arnold J."/>
            <person name="Coppee J.Y."/>
            <person name="Dillies M.A."/>
            <person name="Geist"/>
            <person name="L"/>
            <person name="Joublin A."/>
            <person name="Koechler S."/>
            <person name="Lassalle F."/>
            <person name="Marchal M."/>
            <person name="Medigue C."/>
            <person name="Muller D."/>
            <person name="Nesme X."/>
            <person name="Plewniak F."/>
            <person name="Proux C."/>
            <person name="Ramirez-Bahena M.H."/>
            <person name="Schenowitz C."/>
            <person name="Sismeiro O."/>
            <person name="Vallenet D."/>
            <person name="Santini J.M."/>
            <person name="Bertin P.N."/>
        </authorList>
    </citation>
    <scope>NUCLEOTIDE SEQUENCE [LARGE SCALE GENOMIC DNA]</scope>
    <source>
        <strain evidence="3 4">NT-26</strain>
    </source>
</reference>